<evidence type="ECO:0000256" key="8">
    <source>
        <dbReference type="SAM" id="Phobius"/>
    </source>
</evidence>
<dbReference type="PANTHER" id="PTHR22926">
    <property type="entry name" value="PHOSPHO-N-ACETYLMURAMOYL-PENTAPEPTIDE-TRANSFERASE"/>
    <property type="match status" value="1"/>
</dbReference>
<sequence>MPDSLILLLTALSGVLLVGFSIPLARALGIVDKPGEIKIHTLPTPRFGGIGIVAALGLWGAMSGALSGWALLGLLIIAVTGGLDDRFSISPRLRLLAELGAGVVLGLHFWEQLGPIGVLLGVGLVPVMANAINLIDGMNGLASGNALVSSAGLALLLSHLGSSPTLALILLGGLLGFLVWNYPKAKTFMGDSGSLSIGYILAILLLQAANQGFVPFLAALTMVGFPLYDMASGIIRRARRGKPIFEGDRDHTYDRLDQIYLHNPTLTVAVVWVTTLLLVLLGWGVLQLALLPAFLLIAAALVVLFWGAYRLGSL</sequence>
<dbReference type="GO" id="GO:0005886">
    <property type="term" value="C:plasma membrane"/>
    <property type="evidence" value="ECO:0007669"/>
    <property type="project" value="UniProtKB-SubCell"/>
</dbReference>
<keyword evidence="7" id="KW-0479">Metal-binding</keyword>
<evidence type="ECO:0000256" key="7">
    <source>
        <dbReference type="PIRSR" id="PIRSR600715-1"/>
    </source>
</evidence>
<name>A0A399F996_9DEIN</name>
<protein>
    <submittedName>
        <fullName evidence="9">Putative undecaprenyl-phosphate N-acetylglucosaminyl 1-phosphate transferase</fullName>
        <ecNumber evidence="9">2.7.8.33</ecNumber>
    </submittedName>
</protein>
<comment type="cofactor">
    <cofactor evidence="7">
        <name>Mg(2+)</name>
        <dbReference type="ChEBI" id="CHEBI:18420"/>
    </cofactor>
</comment>
<evidence type="ECO:0000256" key="4">
    <source>
        <dbReference type="ARBA" id="ARBA00022692"/>
    </source>
</evidence>
<dbReference type="RefSeq" id="WP_119356948.1">
    <property type="nucleotide sequence ID" value="NZ_BJXM01000012.1"/>
</dbReference>
<dbReference type="GO" id="GO:0046872">
    <property type="term" value="F:metal ion binding"/>
    <property type="evidence" value="ECO:0007669"/>
    <property type="project" value="UniProtKB-KW"/>
</dbReference>
<evidence type="ECO:0000256" key="2">
    <source>
        <dbReference type="ARBA" id="ARBA00022475"/>
    </source>
</evidence>
<dbReference type="AlphaFoldDB" id="A0A399F996"/>
<keyword evidence="3 9" id="KW-0808">Transferase</keyword>
<comment type="subcellular location">
    <subcellularLocation>
        <location evidence="1">Cell membrane</location>
        <topology evidence="1">Multi-pass membrane protein</topology>
    </subcellularLocation>
</comment>
<dbReference type="Proteomes" id="UP000266178">
    <property type="component" value="Unassembled WGS sequence"/>
</dbReference>
<feature type="binding site" evidence="7">
    <location>
        <position position="191"/>
    </location>
    <ligand>
        <name>Mg(2+)</name>
        <dbReference type="ChEBI" id="CHEBI:18420"/>
    </ligand>
</feature>
<feature type="transmembrane region" description="Helical" evidence="8">
    <location>
        <begin position="265"/>
        <end position="283"/>
    </location>
</feature>
<evidence type="ECO:0000313" key="10">
    <source>
        <dbReference type="Proteomes" id="UP000266178"/>
    </source>
</evidence>
<keyword evidence="6 8" id="KW-0472">Membrane</keyword>
<proteinExistence type="predicted"/>
<feature type="transmembrane region" description="Helical" evidence="8">
    <location>
        <begin position="289"/>
        <end position="309"/>
    </location>
</feature>
<feature type="transmembrane region" description="Helical" evidence="8">
    <location>
        <begin position="194"/>
        <end position="210"/>
    </location>
</feature>
<keyword evidence="4 8" id="KW-0812">Transmembrane</keyword>
<dbReference type="Pfam" id="PF00953">
    <property type="entry name" value="Glycos_transf_4"/>
    <property type="match status" value="1"/>
</dbReference>
<evidence type="ECO:0000256" key="1">
    <source>
        <dbReference type="ARBA" id="ARBA00004651"/>
    </source>
</evidence>
<dbReference type="EMBL" id="QWLB01000016">
    <property type="protein sequence ID" value="RIH92673.1"/>
    <property type="molecule type" value="Genomic_DNA"/>
</dbReference>
<keyword evidence="5 8" id="KW-1133">Transmembrane helix</keyword>
<organism evidence="9 10">
    <name type="scientific">Meiothermus granaticius NBRC 107808</name>
    <dbReference type="NCBI Taxonomy" id="1227551"/>
    <lineage>
        <taxon>Bacteria</taxon>
        <taxon>Thermotogati</taxon>
        <taxon>Deinococcota</taxon>
        <taxon>Deinococci</taxon>
        <taxon>Thermales</taxon>
        <taxon>Thermaceae</taxon>
        <taxon>Meiothermus</taxon>
    </lineage>
</organism>
<keyword evidence="10" id="KW-1185">Reference proteome</keyword>
<keyword evidence="7" id="KW-0460">Magnesium</keyword>
<dbReference type="GO" id="GO:0044038">
    <property type="term" value="P:cell wall macromolecule biosynthetic process"/>
    <property type="evidence" value="ECO:0007669"/>
    <property type="project" value="TreeGrafter"/>
</dbReference>
<comment type="caution">
    <text evidence="9">The sequence shown here is derived from an EMBL/GenBank/DDBJ whole genome shotgun (WGS) entry which is preliminary data.</text>
</comment>
<evidence type="ECO:0000256" key="6">
    <source>
        <dbReference type="ARBA" id="ARBA00023136"/>
    </source>
</evidence>
<dbReference type="InterPro" id="IPR000715">
    <property type="entry name" value="Glycosyl_transferase_4"/>
</dbReference>
<dbReference type="GO" id="GO:0009103">
    <property type="term" value="P:lipopolysaccharide biosynthetic process"/>
    <property type="evidence" value="ECO:0007669"/>
    <property type="project" value="TreeGrafter"/>
</dbReference>
<feature type="transmembrane region" description="Helical" evidence="8">
    <location>
        <begin position="216"/>
        <end position="235"/>
    </location>
</feature>
<gene>
    <name evidence="9" type="primary">tagO_1</name>
    <name evidence="9" type="ORF">Mgrana_01450</name>
</gene>
<feature type="transmembrane region" description="Helical" evidence="8">
    <location>
        <begin position="166"/>
        <end position="182"/>
    </location>
</feature>
<dbReference type="GO" id="GO:0036380">
    <property type="term" value="F:UDP-N-acetylglucosamine-undecaprenyl-phosphate N-acetylglucosaminephosphotransferase activity"/>
    <property type="evidence" value="ECO:0007669"/>
    <property type="project" value="UniProtKB-EC"/>
</dbReference>
<dbReference type="EC" id="2.7.8.33" evidence="9"/>
<dbReference type="CDD" id="cd06853">
    <property type="entry name" value="GT_WecA_like"/>
    <property type="match status" value="1"/>
</dbReference>
<dbReference type="PANTHER" id="PTHR22926:SF3">
    <property type="entry name" value="UNDECAPRENYL-PHOSPHATE ALPHA-N-ACETYLGLUCOSAMINYL 1-PHOSPHATE TRANSFERASE"/>
    <property type="match status" value="1"/>
</dbReference>
<dbReference type="OrthoDB" id="9805475at2"/>
<reference evidence="9 10" key="1">
    <citation type="submission" date="2018-08" db="EMBL/GenBank/DDBJ databases">
        <title>Meiothermus granaticius genome AF-68 sequencing project.</title>
        <authorList>
            <person name="Da Costa M.S."/>
            <person name="Albuquerque L."/>
            <person name="Raposo P."/>
            <person name="Froufe H.J.C."/>
            <person name="Barroso C.S."/>
            <person name="Egas C."/>
        </authorList>
    </citation>
    <scope>NUCLEOTIDE SEQUENCE [LARGE SCALE GENOMIC DNA]</scope>
    <source>
        <strain evidence="9 10">AF-68</strain>
    </source>
</reference>
<evidence type="ECO:0000256" key="3">
    <source>
        <dbReference type="ARBA" id="ARBA00022679"/>
    </source>
</evidence>
<evidence type="ECO:0000256" key="5">
    <source>
        <dbReference type="ARBA" id="ARBA00022989"/>
    </source>
</evidence>
<accession>A0A399F996</accession>
<feature type="transmembrane region" description="Helical" evidence="8">
    <location>
        <begin position="51"/>
        <end position="81"/>
    </location>
</feature>
<keyword evidence="2" id="KW-1003">Cell membrane</keyword>
<feature type="transmembrane region" description="Helical" evidence="8">
    <location>
        <begin position="116"/>
        <end position="135"/>
    </location>
</feature>
<feature type="binding site" evidence="7">
    <location>
        <position position="133"/>
    </location>
    <ligand>
        <name>Mg(2+)</name>
        <dbReference type="ChEBI" id="CHEBI:18420"/>
    </ligand>
</feature>
<dbReference type="GO" id="GO:0071555">
    <property type="term" value="P:cell wall organization"/>
    <property type="evidence" value="ECO:0007669"/>
    <property type="project" value="TreeGrafter"/>
</dbReference>
<evidence type="ECO:0000313" key="9">
    <source>
        <dbReference type="EMBL" id="RIH92673.1"/>
    </source>
</evidence>